<evidence type="ECO:0000259" key="2">
    <source>
        <dbReference type="Pfam" id="PF18441"/>
    </source>
</evidence>
<dbReference type="Pfam" id="PF17842">
    <property type="entry name" value="dsRBD2"/>
    <property type="match status" value="1"/>
</dbReference>
<reference evidence="3 4" key="1">
    <citation type="journal article" date="2020" name="IScience">
        <title>Genome Sequencing of the Endangered Kingdonia uniflora (Circaeasteraceae, Ranunculales) Reveals Potential Mechanisms of Evolutionary Specialization.</title>
        <authorList>
            <person name="Sun Y."/>
            <person name="Deng T."/>
            <person name="Zhang A."/>
            <person name="Moore M.J."/>
            <person name="Landis J.B."/>
            <person name="Lin N."/>
            <person name="Zhang H."/>
            <person name="Zhang X."/>
            <person name="Huang J."/>
            <person name="Zhang X."/>
            <person name="Sun H."/>
            <person name="Wang H."/>
        </authorList>
    </citation>
    <scope>NUCLEOTIDE SEQUENCE [LARGE SCALE GENOMIC DNA]</scope>
    <source>
        <strain evidence="3">TB1705</strain>
        <tissue evidence="3">Leaf</tissue>
    </source>
</reference>
<proteinExistence type="predicted"/>
<comment type="caution">
    <text evidence="3">The sequence shown here is derived from an EMBL/GenBank/DDBJ whole genome shotgun (WGS) entry which is preliminary data.</text>
</comment>
<dbReference type="OrthoDB" id="2154311at2759"/>
<dbReference type="InterPro" id="IPR040813">
    <property type="entry name" value="Hen1_Lam_C"/>
</dbReference>
<dbReference type="EMBL" id="JACGCM010002464">
    <property type="protein sequence ID" value="KAF6139507.1"/>
    <property type="molecule type" value="Genomic_DNA"/>
</dbReference>
<organism evidence="3 4">
    <name type="scientific">Kingdonia uniflora</name>
    <dbReference type="NCBI Taxonomy" id="39325"/>
    <lineage>
        <taxon>Eukaryota</taxon>
        <taxon>Viridiplantae</taxon>
        <taxon>Streptophyta</taxon>
        <taxon>Embryophyta</taxon>
        <taxon>Tracheophyta</taxon>
        <taxon>Spermatophyta</taxon>
        <taxon>Magnoliopsida</taxon>
        <taxon>Ranunculales</taxon>
        <taxon>Circaeasteraceae</taxon>
        <taxon>Kingdonia</taxon>
    </lineage>
</organism>
<accession>A0A7J7LA33</accession>
<feature type="domain" description="Small RNA 2'-O-methyltransferase Hen1 La-motif C-terminal" evidence="2">
    <location>
        <begin position="108"/>
        <end position="241"/>
    </location>
</feature>
<dbReference type="AlphaFoldDB" id="A0A7J7LA33"/>
<keyword evidence="4" id="KW-1185">Reference proteome</keyword>
<sequence length="584" mass="63730">MAKFLSSGHALTAHFIEAIDKKDNLCGLVPVSILAACDLKLNNLCKAINHKSESNILLNVSFIMRAASLSGSVGTSDGKFSIHRKIPYSPETIQALISKKSSSLEDVCVEAILIPCSMEKPVETVSLNVCSDGYYMDTIAEKLDLADTSSILVSRIIGKASSEVRLYFPAPEFPYQLDSSLEVLLNGTYTFEASLNQRACYFSGQDIYGDAILASLGYKWKSTDLYHEDVSLGIYYRMLVGRLPDGGYKLSRKAILAGELPASFTTRSNWRGSFPRDLLSTFCRVNGLSEPDFSTGYLHNFTTNSSLKIPEKCNKLKKVTESFTGTENVDIGAAASNGGESVGPVGGTFTCEVKIYSKAHTLLLECSPEDSYRKQGDAIQNCALKVLLWFKKVVKQLHVSNIEEGPSSEIVRVYPHNLSKAFALCVSVHAAVQNSVLRCLTQESNRSATKMEQDGVYSLNIDGPDSGVSPSKGLLVCISYAVSLLGEGGHMKEILENNEEFEFEIGTDAVISQLEVCVTQMSMNQSAYFITDLSPQHFILAAARDTAKAISLLSSLDGCENIFTGWNYIVLSIHFNFSSPLMAS</sequence>
<evidence type="ECO:0000313" key="3">
    <source>
        <dbReference type="EMBL" id="KAF6139507.1"/>
    </source>
</evidence>
<feature type="domain" description="HEN1 double-stranded RNA binding" evidence="1">
    <location>
        <begin position="244"/>
        <end position="392"/>
    </location>
</feature>
<dbReference type="Pfam" id="PF18441">
    <property type="entry name" value="Hen1_Lam_C"/>
    <property type="match status" value="1"/>
</dbReference>
<dbReference type="Proteomes" id="UP000541444">
    <property type="component" value="Unassembled WGS sequence"/>
</dbReference>
<gene>
    <name evidence="3" type="ORF">GIB67_015464</name>
</gene>
<evidence type="ECO:0000259" key="1">
    <source>
        <dbReference type="Pfam" id="PF17842"/>
    </source>
</evidence>
<evidence type="ECO:0000313" key="4">
    <source>
        <dbReference type="Proteomes" id="UP000541444"/>
    </source>
</evidence>
<name>A0A7J7LA33_9MAGN</name>
<protein>
    <submittedName>
        <fullName evidence="3">Uncharacterized protein</fullName>
    </submittedName>
</protein>
<dbReference type="InterPro" id="IPR040870">
    <property type="entry name" value="HEN1_dsRBD2"/>
</dbReference>
<dbReference type="Pfam" id="PF21224">
    <property type="entry name" value="Hen1_LCD"/>
    <property type="match status" value="1"/>
</dbReference>